<keyword evidence="6" id="KW-0862">Zinc</keyword>
<evidence type="ECO:0000256" key="4">
    <source>
        <dbReference type="ARBA" id="ARBA00022723"/>
    </source>
</evidence>
<dbReference type="GO" id="GO:0008168">
    <property type="term" value="F:methyltransferase activity"/>
    <property type="evidence" value="ECO:0007669"/>
    <property type="project" value="UniProtKB-KW"/>
</dbReference>
<organism evidence="9 10">
    <name type="scientific">Stegodyphus mimosarum</name>
    <name type="common">African social velvet spider</name>
    <dbReference type="NCBI Taxonomy" id="407821"/>
    <lineage>
        <taxon>Eukaryota</taxon>
        <taxon>Metazoa</taxon>
        <taxon>Ecdysozoa</taxon>
        <taxon>Arthropoda</taxon>
        <taxon>Chelicerata</taxon>
        <taxon>Arachnida</taxon>
        <taxon>Araneae</taxon>
        <taxon>Araneomorphae</taxon>
        <taxon>Entelegynae</taxon>
        <taxon>Eresoidea</taxon>
        <taxon>Eresidae</taxon>
        <taxon>Stegodyphus</taxon>
    </lineage>
</organism>
<dbReference type="Pfam" id="PF01753">
    <property type="entry name" value="zf-MYND"/>
    <property type="match status" value="1"/>
</dbReference>
<dbReference type="PANTHER" id="PTHR46165:SF7">
    <property type="entry name" value="SET AND MYND DOMAIN-CONTAINING PROTEIN 4"/>
    <property type="match status" value="1"/>
</dbReference>
<name>A0A087TSZ4_STEMI</name>
<dbReference type="Gene3D" id="6.10.140.2220">
    <property type="match status" value="1"/>
</dbReference>
<dbReference type="SUPFAM" id="SSF144232">
    <property type="entry name" value="HIT/MYND zinc finger-like"/>
    <property type="match status" value="1"/>
</dbReference>
<feature type="domain" description="MYND-type" evidence="8">
    <location>
        <begin position="34"/>
        <end position="72"/>
    </location>
</feature>
<dbReference type="InterPro" id="IPR052097">
    <property type="entry name" value="SET-MYND_domain_protein"/>
</dbReference>
<feature type="non-terminal residue" evidence="9">
    <location>
        <position position="107"/>
    </location>
</feature>
<evidence type="ECO:0000256" key="1">
    <source>
        <dbReference type="ARBA" id="ARBA00022603"/>
    </source>
</evidence>
<evidence type="ECO:0000313" key="9">
    <source>
        <dbReference type="EMBL" id="KFM68233.1"/>
    </source>
</evidence>
<dbReference type="OMA" id="KTECEIM"/>
<dbReference type="GO" id="GO:0032259">
    <property type="term" value="P:methylation"/>
    <property type="evidence" value="ECO:0007669"/>
    <property type="project" value="UniProtKB-KW"/>
</dbReference>
<sequence>MAGKETDYYYPGDLIYVGKPFISCIEKSVQKHICGHCLSRGGNLKFCGSCRVTKYCSKVCQKQAWPDHKFECLFLKNLADEESDALIHLAAKIIMKLKDKDWSLITE</sequence>
<evidence type="ECO:0000259" key="8">
    <source>
        <dbReference type="PROSITE" id="PS50865"/>
    </source>
</evidence>
<dbReference type="STRING" id="407821.A0A087TSZ4"/>
<proteinExistence type="predicted"/>
<dbReference type="PROSITE" id="PS50865">
    <property type="entry name" value="ZF_MYND_2"/>
    <property type="match status" value="1"/>
</dbReference>
<accession>A0A087TSZ4</accession>
<dbReference type="AlphaFoldDB" id="A0A087TSZ4"/>
<dbReference type="Gene3D" id="2.170.270.10">
    <property type="entry name" value="SET domain"/>
    <property type="match status" value="1"/>
</dbReference>
<dbReference type="GO" id="GO:0008270">
    <property type="term" value="F:zinc ion binding"/>
    <property type="evidence" value="ECO:0007669"/>
    <property type="project" value="UniProtKB-KW"/>
</dbReference>
<protein>
    <submittedName>
        <fullName evidence="9">SET and MYND domain-containing protein 3</fullName>
    </submittedName>
</protein>
<dbReference type="GO" id="GO:0042826">
    <property type="term" value="F:histone deacetylase binding"/>
    <property type="evidence" value="ECO:0007669"/>
    <property type="project" value="TreeGrafter"/>
</dbReference>
<evidence type="ECO:0000256" key="3">
    <source>
        <dbReference type="ARBA" id="ARBA00022691"/>
    </source>
</evidence>
<dbReference type="InterPro" id="IPR002893">
    <property type="entry name" value="Znf_MYND"/>
</dbReference>
<dbReference type="EMBL" id="KK116607">
    <property type="protein sequence ID" value="KFM68233.1"/>
    <property type="molecule type" value="Genomic_DNA"/>
</dbReference>
<reference evidence="9 10" key="1">
    <citation type="submission" date="2013-11" db="EMBL/GenBank/DDBJ databases">
        <title>Genome sequencing of Stegodyphus mimosarum.</title>
        <authorList>
            <person name="Bechsgaard J."/>
        </authorList>
    </citation>
    <scope>NUCLEOTIDE SEQUENCE [LARGE SCALE GENOMIC DNA]</scope>
</reference>
<evidence type="ECO:0000313" key="10">
    <source>
        <dbReference type="Proteomes" id="UP000054359"/>
    </source>
</evidence>
<evidence type="ECO:0000256" key="6">
    <source>
        <dbReference type="ARBA" id="ARBA00022833"/>
    </source>
</evidence>
<gene>
    <name evidence="9" type="ORF">X975_13358</name>
</gene>
<keyword evidence="1" id="KW-0489">Methyltransferase</keyword>
<evidence type="ECO:0000256" key="2">
    <source>
        <dbReference type="ARBA" id="ARBA00022679"/>
    </source>
</evidence>
<evidence type="ECO:0000256" key="7">
    <source>
        <dbReference type="PROSITE-ProRule" id="PRU00134"/>
    </source>
</evidence>
<keyword evidence="2" id="KW-0808">Transferase</keyword>
<dbReference type="Proteomes" id="UP000054359">
    <property type="component" value="Unassembled WGS sequence"/>
</dbReference>
<evidence type="ECO:0000256" key="5">
    <source>
        <dbReference type="ARBA" id="ARBA00022771"/>
    </source>
</evidence>
<dbReference type="GO" id="GO:0005634">
    <property type="term" value="C:nucleus"/>
    <property type="evidence" value="ECO:0007669"/>
    <property type="project" value="TreeGrafter"/>
</dbReference>
<dbReference type="Gene3D" id="1.10.220.160">
    <property type="match status" value="1"/>
</dbReference>
<dbReference type="OrthoDB" id="6436370at2759"/>
<keyword evidence="3" id="KW-0949">S-adenosyl-L-methionine</keyword>
<keyword evidence="4" id="KW-0479">Metal-binding</keyword>
<keyword evidence="10" id="KW-1185">Reference proteome</keyword>
<dbReference type="InterPro" id="IPR046341">
    <property type="entry name" value="SET_dom_sf"/>
</dbReference>
<keyword evidence="5 7" id="KW-0863">Zinc-finger</keyword>
<dbReference type="GO" id="GO:0005737">
    <property type="term" value="C:cytoplasm"/>
    <property type="evidence" value="ECO:0007669"/>
    <property type="project" value="TreeGrafter"/>
</dbReference>
<dbReference type="PANTHER" id="PTHR46165">
    <property type="entry name" value="SET AND MYND DOMAIN-CONTAINING PROTEIN 4"/>
    <property type="match status" value="1"/>
</dbReference>